<dbReference type="STRING" id="571932.SAMN05421743_11237"/>
<dbReference type="AlphaFoldDB" id="A0A1H4FP62"/>
<keyword evidence="3" id="KW-1185">Reference proteome</keyword>
<feature type="transmembrane region" description="Helical" evidence="1">
    <location>
        <begin position="5"/>
        <end position="22"/>
    </location>
</feature>
<evidence type="ECO:0000256" key="1">
    <source>
        <dbReference type="SAM" id="Phobius"/>
    </source>
</evidence>
<reference evidence="2 3" key="1">
    <citation type="submission" date="2016-10" db="EMBL/GenBank/DDBJ databases">
        <authorList>
            <person name="de Groot N.N."/>
        </authorList>
    </citation>
    <scope>NUCLEOTIDE SEQUENCE [LARGE SCALE GENOMIC DNA]</scope>
    <source>
        <strain evidence="2 3">CCM7597</strain>
    </source>
</reference>
<dbReference type="OrthoDB" id="2974508at2"/>
<keyword evidence="1" id="KW-1133">Transmembrane helix</keyword>
<proteinExistence type="predicted"/>
<keyword evidence="1" id="KW-0812">Transmembrane</keyword>
<keyword evidence="1" id="KW-0472">Membrane</keyword>
<accession>A0A1H4FP62</accession>
<evidence type="ECO:0000313" key="2">
    <source>
        <dbReference type="EMBL" id="SEA98931.1"/>
    </source>
</evidence>
<dbReference type="EMBL" id="FNQR01000012">
    <property type="protein sequence ID" value="SEA98931.1"/>
    <property type="molecule type" value="Genomic_DNA"/>
</dbReference>
<name>A0A1H4FP62_9BACI</name>
<feature type="transmembrane region" description="Helical" evidence="1">
    <location>
        <begin position="28"/>
        <end position="46"/>
    </location>
</feature>
<evidence type="ECO:0000313" key="3">
    <source>
        <dbReference type="Proteomes" id="UP000198584"/>
    </source>
</evidence>
<dbReference type="RefSeq" id="WP_093045633.1">
    <property type="nucleotide sequence ID" value="NZ_FNQR01000012.1"/>
</dbReference>
<gene>
    <name evidence="2" type="ORF">SAMN05421743_11237</name>
</gene>
<dbReference type="Proteomes" id="UP000198584">
    <property type="component" value="Unassembled WGS sequence"/>
</dbReference>
<protein>
    <submittedName>
        <fullName evidence="2">Uncharacterized protein</fullName>
    </submittedName>
</protein>
<organism evidence="2 3">
    <name type="scientific">Thalassobacillus cyri</name>
    <dbReference type="NCBI Taxonomy" id="571932"/>
    <lineage>
        <taxon>Bacteria</taxon>
        <taxon>Bacillati</taxon>
        <taxon>Bacillota</taxon>
        <taxon>Bacilli</taxon>
        <taxon>Bacillales</taxon>
        <taxon>Bacillaceae</taxon>
        <taxon>Thalassobacillus</taxon>
    </lineage>
</organism>
<sequence length="71" mass="8105">MVKGLIYTISLLILSVLLFYIVNQSLLAETSSIAFFLAMIVSHLILEKNQWFIEVLTKEITASKTNEWEGK</sequence>